<dbReference type="CDD" id="cd03801">
    <property type="entry name" value="GT4_PimA-like"/>
    <property type="match status" value="1"/>
</dbReference>
<dbReference type="GO" id="GO:0016757">
    <property type="term" value="F:glycosyltransferase activity"/>
    <property type="evidence" value="ECO:0007669"/>
    <property type="project" value="UniProtKB-KW"/>
</dbReference>
<keyword evidence="1" id="KW-0328">Glycosyltransferase</keyword>
<dbReference type="PANTHER" id="PTHR12526:SF510">
    <property type="entry name" value="D-INOSITOL 3-PHOSPHATE GLYCOSYLTRANSFERASE"/>
    <property type="match status" value="1"/>
</dbReference>
<dbReference type="AlphaFoldDB" id="A0A7U4LG59"/>
<protein>
    <recommendedName>
        <fullName evidence="7">Glycosyltransferase</fullName>
    </recommendedName>
</protein>
<evidence type="ECO:0000256" key="2">
    <source>
        <dbReference type="ARBA" id="ARBA00022679"/>
    </source>
</evidence>
<evidence type="ECO:0000259" key="4">
    <source>
        <dbReference type="Pfam" id="PF13439"/>
    </source>
</evidence>
<dbReference type="Pfam" id="PF00534">
    <property type="entry name" value="Glycos_transf_1"/>
    <property type="match status" value="1"/>
</dbReference>
<dbReference type="InterPro" id="IPR028098">
    <property type="entry name" value="Glyco_trans_4-like_N"/>
</dbReference>
<gene>
    <name evidence="5" type="ORF">TS85_15215</name>
</gene>
<dbReference type="Proteomes" id="UP000032300">
    <property type="component" value="Chromosome"/>
</dbReference>
<dbReference type="InterPro" id="IPR001296">
    <property type="entry name" value="Glyco_trans_1"/>
</dbReference>
<reference evidence="5 6" key="1">
    <citation type="journal article" date="2015" name="Int. J. Syst. Evol. Microbiol.">
        <title>Sphingomonas hengshuiensis sp. nov., isolated from lake wetland.</title>
        <authorList>
            <person name="Wei S."/>
            <person name="Wang T."/>
            <person name="Liu H."/>
            <person name="Zhang C."/>
            <person name="Guo J."/>
            <person name="Wang Q."/>
            <person name="Liang K."/>
            <person name="Zhang Z."/>
        </authorList>
    </citation>
    <scope>NUCLEOTIDE SEQUENCE [LARGE SCALE GENOMIC DNA]</scope>
    <source>
        <strain evidence="5 6">WHSC-8</strain>
    </source>
</reference>
<evidence type="ECO:0000259" key="3">
    <source>
        <dbReference type="Pfam" id="PF00534"/>
    </source>
</evidence>
<dbReference type="EMBL" id="CP010836">
    <property type="protein sequence ID" value="AJP72839.1"/>
    <property type="molecule type" value="Genomic_DNA"/>
</dbReference>
<dbReference type="KEGG" id="sphi:TS85_15215"/>
<organism evidence="5 6">
    <name type="scientific">Sphingomonas hengshuiensis</name>
    <dbReference type="NCBI Taxonomy" id="1609977"/>
    <lineage>
        <taxon>Bacteria</taxon>
        <taxon>Pseudomonadati</taxon>
        <taxon>Pseudomonadota</taxon>
        <taxon>Alphaproteobacteria</taxon>
        <taxon>Sphingomonadales</taxon>
        <taxon>Sphingomonadaceae</taxon>
        <taxon>Sphingomonas</taxon>
    </lineage>
</organism>
<reference evidence="5 6" key="2">
    <citation type="submission" date="2015-02" db="EMBL/GenBank/DDBJ databases">
        <title>The complete genome of Sphingomonas hengshuiensis sp. WHSC-8 isolated from soil of Hengshui Lake.</title>
        <authorList>
            <person name="Wei S."/>
            <person name="Guo J."/>
            <person name="Su C."/>
            <person name="Wu R."/>
            <person name="Zhang Z."/>
            <person name="Liang K."/>
            <person name="Li H."/>
            <person name="Wang T."/>
            <person name="Liu H."/>
            <person name="Zhang C."/>
            <person name="Li Z."/>
            <person name="Wang Q."/>
            <person name="Meng J."/>
        </authorList>
    </citation>
    <scope>NUCLEOTIDE SEQUENCE [LARGE SCALE GENOMIC DNA]</scope>
    <source>
        <strain evidence="5 6">WHSC-8</strain>
    </source>
</reference>
<feature type="domain" description="Glycosyl transferase family 1" evidence="3">
    <location>
        <begin position="192"/>
        <end position="297"/>
    </location>
</feature>
<keyword evidence="2" id="KW-0808">Transferase</keyword>
<dbReference type="OrthoDB" id="9790710at2"/>
<dbReference type="Gene3D" id="3.40.50.2000">
    <property type="entry name" value="Glycogen Phosphorylase B"/>
    <property type="match status" value="2"/>
</dbReference>
<keyword evidence="6" id="KW-1185">Reference proteome</keyword>
<evidence type="ECO:0000313" key="5">
    <source>
        <dbReference type="EMBL" id="AJP72839.1"/>
    </source>
</evidence>
<dbReference type="Pfam" id="PF13439">
    <property type="entry name" value="Glyco_transf_4"/>
    <property type="match status" value="1"/>
</dbReference>
<sequence length="412" mass="44296">MTEAASTETGTGARLRVLFVIGQGQLGGIETYCLRMCRELHRRGHMLEIWFVKSHADAAIVREFRSVARVRFLSRLAAVPLLPIAPRVPPGCDLVFTTGRLSLIFGAFALRRGACPPLVAGVFSQWEYARRPSDYKSRISHAVLDKIGWRNLVFCTEGCRTAHLEARGEEIGAAYISPLLVRLPERAGAREQAPGAPLKIVSVGSFTPFKTYNFTLPAVIAALRASGLAVEWTIFGDGSERPRVEEAIESAGVGDIVRLAGRLDYADFPNIVGAADLYIGAGTTLIEASALGVPALVALDDNPDATTPGYFCDRAGTYTSDVSDGEALTDFAQTIAAFAALSAAERAALRARSIARAQDYSIARAESEIHAILSQARPVLPRLGLPARLAYMIGVVQEAVRVALGKGAYRVR</sequence>
<dbReference type="SUPFAM" id="SSF53756">
    <property type="entry name" value="UDP-Glycosyltransferase/glycogen phosphorylase"/>
    <property type="match status" value="1"/>
</dbReference>
<name>A0A7U4LG59_9SPHN</name>
<feature type="domain" description="Glycosyltransferase subfamily 4-like N-terminal" evidence="4">
    <location>
        <begin position="27"/>
        <end position="140"/>
    </location>
</feature>
<evidence type="ECO:0008006" key="7">
    <source>
        <dbReference type="Google" id="ProtNLM"/>
    </source>
</evidence>
<dbReference type="PANTHER" id="PTHR12526">
    <property type="entry name" value="GLYCOSYLTRANSFERASE"/>
    <property type="match status" value="1"/>
</dbReference>
<proteinExistence type="predicted"/>
<evidence type="ECO:0000256" key="1">
    <source>
        <dbReference type="ARBA" id="ARBA00022676"/>
    </source>
</evidence>
<evidence type="ECO:0000313" key="6">
    <source>
        <dbReference type="Proteomes" id="UP000032300"/>
    </source>
</evidence>
<accession>A0A7U4LG59</accession>